<dbReference type="EMBL" id="CP019236">
    <property type="protein sequence ID" value="APW37184.1"/>
    <property type="molecule type" value="Genomic_DNA"/>
</dbReference>
<dbReference type="RefSeq" id="WP_076198422.1">
    <property type="nucleotide sequence ID" value="NZ_CP019236.1"/>
</dbReference>
<dbReference type="OrthoDB" id="1717819at2"/>
<dbReference type="Gene3D" id="3.40.50.880">
    <property type="match status" value="1"/>
</dbReference>
<protein>
    <recommendedName>
        <fullName evidence="3">NodB homology domain-containing protein</fullName>
    </recommendedName>
</protein>
<dbReference type="Proteomes" id="UP000186609">
    <property type="component" value="Chromosome"/>
</dbReference>
<gene>
    <name evidence="1" type="ORF">RD110_08215</name>
</gene>
<dbReference type="Gene3D" id="3.20.20.370">
    <property type="entry name" value="Glycoside hydrolase/deacetylase"/>
    <property type="match status" value="1"/>
</dbReference>
<evidence type="ECO:0000313" key="1">
    <source>
        <dbReference type="EMBL" id="APW37184.1"/>
    </source>
</evidence>
<evidence type="ECO:0008006" key="3">
    <source>
        <dbReference type="Google" id="ProtNLM"/>
    </source>
</evidence>
<reference evidence="1 2" key="1">
    <citation type="submission" date="2017-01" db="EMBL/GenBank/DDBJ databases">
        <authorList>
            <person name="Mah S.A."/>
            <person name="Swanson W.J."/>
            <person name="Moy G.W."/>
            <person name="Vacquier V.D."/>
        </authorList>
    </citation>
    <scope>NUCLEOTIDE SEQUENCE [LARGE SCALE GENOMIC DNA]</scope>
    <source>
        <strain evidence="1 2">DCY110</strain>
    </source>
</reference>
<dbReference type="InterPro" id="IPR011330">
    <property type="entry name" value="Glyco_hydro/deAcase_b/a-brl"/>
</dbReference>
<dbReference type="STRING" id="1842727.RD110_08215"/>
<keyword evidence="2" id="KW-1185">Reference proteome</keyword>
<dbReference type="AlphaFoldDB" id="A0A1P8JTV3"/>
<organism evidence="1 2">
    <name type="scientific">Rhodoferax koreensis</name>
    <dbReference type="NCBI Taxonomy" id="1842727"/>
    <lineage>
        <taxon>Bacteria</taxon>
        <taxon>Pseudomonadati</taxon>
        <taxon>Pseudomonadota</taxon>
        <taxon>Betaproteobacteria</taxon>
        <taxon>Burkholderiales</taxon>
        <taxon>Comamonadaceae</taxon>
        <taxon>Rhodoferax</taxon>
    </lineage>
</organism>
<dbReference type="GO" id="GO:0005975">
    <property type="term" value="P:carbohydrate metabolic process"/>
    <property type="evidence" value="ECO:0007669"/>
    <property type="project" value="InterPro"/>
</dbReference>
<accession>A0A1P8JTV3</accession>
<evidence type="ECO:0000313" key="2">
    <source>
        <dbReference type="Proteomes" id="UP000186609"/>
    </source>
</evidence>
<sequence>MTTAPSARYLWWRRLGVIALAAVLLSLLWHWSRASDATPVQVTRLALLIPDDLSDDNVHVKLWQDAAAENGFAMSVVRASALLRPGGLPLDAALILPDTVHRRMNDALVAQLEQRVRNGGQILLTQDAGLEDMDGTYHPVQSRFSDMAGVRYALYGELGARMSGEQVAWVDGAAMPLLRLSPGKLMREDSQDPLTSTQPPPLADEELAVVSYNYGRLRYPVFQTRGRFDGRRLMHFDGDGLLAGLHAFGKGQVLFVNLPLGYLKLRTDGFFLNSFLRYFAQDVARLPQLSPMPDARGAMVMNWHIDSAAAVPAMESLTALGVFEQGPYSVHLTAGPDVDAEGDGQGMDLANNTRMKEWVRRFADRGDEVGSHGGWIHNAFGRLVDRQDRKLSIPLIEKNLAAVAQASGRSVREYSAPIGNHPAWVTRWLRGRGIHAYYFTGDIGMAPTRSYQDGLRGPEDMWSFPVMSYGVYASFEEAQAAHVPERDIEAWLKDVADFCAEYRTVRLVYFHPPGIAMFPEAFKGWMRHTAELVKNQTLRWTTMAAYADFANDRLKVDWTLEPDGAQDGGQWLEASHPRSLEHMTWLLPVDRYARPTLLAGQAQIDRDVAYWRVVAGASPTLRLRLAPATGSAASTSPSTPHPDP</sequence>
<dbReference type="KEGG" id="rhy:RD110_08215"/>
<name>A0A1P8JTV3_9BURK</name>
<proteinExistence type="predicted"/>
<dbReference type="SUPFAM" id="SSF88713">
    <property type="entry name" value="Glycoside hydrolase/deacetylase"/>
    <property type="match status" value="1"/>
</dbReference>
<dbReference type="InterPro" id="IPR029062">
    <property type="entry name" value="Class_I_gatase-like"/>
</dbReference>